<keyword evidence="2" id="KW-0732">Signal</keyword>
<evidence type="ECO:0000313" key="5">
    <source>
        <dbReference type="Proteomes" id="UP000543642"/>
    </source>
</evidence>
<feature type="domain" description="DUF3502" evidence="3">
    <location>
        <begin position="459"/>
        <end position="526"/>
    </location>
</feature>
<dbReference type="PANTHER" id="PTHR43649:SF12">
    <property type="entry name" value="DIACETYLCHITOBIOSE BINDING PROTEIN DASA"/>
    <property type="match status" value="1"/>
</dbReference>
<feature type="chain" id="PRO_5038556084" evidence="2">
    <location>
        <begin position="23"/>
        <end position="529"/>
    </location>
</feature>
<keyword evidence="5" id="KW-1185">Reference proteome</keyword>
<dbReference type="InterPro" id="IPR006059">
    <property type="entry name" value="SBP"/>
</dbReference>
<dbReference type="Proteomes" id="UP000543642">
    <property type="component" value="Unassembled WGS sequence"/>
</dbReference>
<feature type="compositionally biased region" description="Polar residues" evidence="1">
    <location>
        <begin position="29"/>
        <end position="39"/>
    </location>
</feature>
<evidence type="ECO:0000313" key="4">
    <source>
        <dbReference type="EMBL" id="MBB5263350.1"/>
    </source>
</evidence>
<dbReference type="Gene3D" id="3.40.190.10">
    <property type="entry name" value="Periplasmic binding protein-like II"/>
    <property type="match status" value="2"/>
</dbReference>
<reference evidence="4 5" key="1">
    <citation type="submission" date="2020-08" db="EMBL/GenBank/DDBJ databases">
        <title>Genomic Encyclopedia of Type Strains, Phase IV (KMG-IV): sequencing the most valuable type-strain genomes for metagenomic binning, comparative biology and taxonomic classification.</title>
        <authorList>
            <person name="Goeker M."/>
        </authorList>
    </citation>
    <scope>NUCLEOTIDE SEQUENCE [LARGE SCALE GENOMIC DNA]</scope>
    <source>
        <strain evidence="4 5">DSM 106146</strain>
    </source>
</reference>
<dbReference type="InterPro" id="IPR022627">
    <property type="entry name" value="DUF3502"/>
</dbReference>
<dbReference type="PROSITE" id="PS51257">
    <property type="entry name" value="PROKAR_LIPOPROTEIN"/>
    <property type="match status" value="1"/>
</dbReference>
<dbReference type="EMBL" id="JACHFW010000001">
    <property type="protein sequence ID" value="MBB5263350.1"/>
    <property type="molecule type" value="Genomic_DNA"/>
</dbReference>
<dbReference type="InterPro" id="IPR050490">
    <property type="entry name" value="Bact_solute-bd_prot1"/>
</dbReference>
<evidence type="ECO:0000259" key="3">
    <source>
        <dbReference type="Pfam" id="PF12010"/>
    </source>
</evidence>
<dbReference type="RefSeq" id="WP_183770982.1">
    <property type="nucleotide sequence ID" value="NZ_JACHFW010000001.1"/>
</dbReference>
<dbReference type="PANTHER" id="PTHR43649">
    <property type="entry name" value="ARABINOSE-BINDING PROTEIN-RELATED"/>
    <property type="match status" value="1"/>
</dbReference>
<protein>
    <submittedName>
        <fullName evidence="4">Putative aldouronate transport system substrate-binding protein</fullName>
    </submittedName>
</protein>
<name>A0A7W8M3S7_9FIRM</name>
<dbReference type="SUPFAM" id="SSF53850">
    <property type="entry name" value="Periplasmic binding protein-like II"/>
    <property type="match status" value="1"/>
</dbReference>
<dbReference type="Pfam" id="PF01547">
    <property type="entry name" value="SBP_bac_1"/>
    <property type="match status" value="1"/>
</dbReference>
<feature type="signal peptide" evidence="2">
    <location>
        <begin position="1"/>
        <end position="22"/>
    </location>
</feature>
<evidence type="ECO:0000256" key="1">
    <source>
        <dbReference type="SAM" id="MobiDB-lite"/>
    </source>
</evidence>
<gene>
    <name evidence="4" type="ORF">HNP82_000444</name>
</gene>
<dbReference type="AlphaFoldDB" id="A0A7W8M3S7"/>
<proteinExistence type="predicted"/>
<evidence type="ECO:0000256" key="2">
    <source>
        <dbReference type="SAM" id="SignalP"/>
    </source>
</evidence>
<accession>A0A7W8M3S7</accession>
<feature type="compositionally biased region" description="Low complexity" evidence="1">
    <location>
        <begin position="40"/>
        <end position="55"/>
    </location>
</feature>
<comment type="caution">
    <text evidence="4">The sequence shown here is derived from an EMBL/GenBank/DDBJ whole genome shotgun (WGS) entry which is preliminary data.</text>
</comment>
<dbReference type="Pfam" id="PF12010">
    <property type="entry name" value="DUF3502"/>
    <property type="match status" value="1"/>
</dbReference>
<organism evidence="4 5">
    <name type="scientific">Catenibacillus scindens</name>
    <dbReference type="NCBI Taxonomy" id="673271"/>
    <lineage>
        <taxon>Bacteria</taxon>
        <taxon>Bacillati</taxon>
        <taxon>Bacillota</taxon>
        <taxon>Clostridia</taxon>
        <taxon>Lachnospirales</taxon>
        <taxon>Lachnospiraceae</taxon>
        <taxon>Catenibacillus</taxon>
    </lineage>
</organism>
<sequence>MLRKKLSSIIAVALCMAFGLSACGNSETPAASSDSTQAVSEDASADAGDTTASDADGGEDLEDMAEIEMYYYAFIAPKDVQHVEDAVNAITEDAINVHVNINVLDVNSFIQQMSIMMAGSERIDLMMTGFASASYSNMMAQNQLMDIAPYIEEYGPNITETLGDMLDATTIGDAIYGVPAYRNVVSSAYIFMRQDVLDDLGLTEKARNMTSFDEFVEILEAVHSSEKWSYLYPYLYQQGSGPLQTNANVSGNFADADVFDTLGDTLGIVHADENGQVTLNMSTESYQAAAAMVREWEADGYSYFDLSGSGGSCEDYIKNDALFSFISSAEFGAETAKSAAAGTPMVAVKLYNSTISSEACTKFAFCVPSTAKEPAAAVKFLNLAITSPEINNLLAWGVEGVDYEVVDGVAQYIEGNEEPDYHLFDYSVPNQFLCYPWDGDPADFREQSEADLKASEVSPYLGFSCDLSDFVNESAAVSSVIEEYRDQIGSGQGSEAVLQEYIDKLNSVNVQALIDEYQRQLDEWIAAQE</sequence>
<feature type="region of interest" description="Disordered" evidence="1">
    <location>
        <begin position="29"/>
        <end position="58"/>
    </location>
</feature>